<accession>A0A939PRH8</accession>
<gene>
    <name evidence="2" type="ORF">J4573_47850</name>
</gene>
<keyword evidence="3" id="KW-1185">Reference proteome</keyword>
<protein>
    <submittedName>
        <fullName evidence="2">Uncharacterized protein</fullName>
    </submittedName>
</protein>
<sequence>MMSPLAAAHLGSSIGLWAAPLVIGLALVTWITITIRASFRPIRIDKRHDQSPHRGSAVKYIDE</sequence>
<keyword evidence="1" id="KW-0812">Transmembrane</keyword>
<keyword evidence="1" id="KW-0472">Membrane</keyword>
<organism evidence="2 3">
    <name type="scientific">Actinomadura barringtoniae</name>
    <dbReference type="NCBI Taxonomy" id="1427535"/>
    <lineage>
        <taxon>Bacteria</taxon>
        <taxon>Bacillati</taxon>
        <taxon>Actinomycetota</taxon>
        <taxon>Actinomycetes</taxon>
        <taxon>Streptosporangiales</taxon>
        <taxon>Thermomonosporaceae</taxon>
        <taxon>Actinomadura</taxon>
    </lineage>
</organism>
<feature type="transmembrane region" description="Helical" evidence="1">
    <location>
        <begin position="14"/>
        <end position="39"/>
    </location>
</feature>
<evidence type="ECO:0000313" key="2">
    <source>
        <dbReference type="EMBL" id="MBO2454874.1"/>
    </source>
</evidence>
<evidence type="ECO:0000256" key="1">
    <source>
        <dbReference type="SAM" id="Phobius"/>
    </source>
</evidence>
<proteinExistence type="predicted"/>
<dbReference type="Proteomes" id="UP000669179">
    <property type="component" value="Unassembled WGS sequence"/>
</dbReference>
<reference evidence="2" key="1">
    <citation type="submission" date="2021-03" db="EMBL/GenBank/DDBJ databases">
        <authorList>
            <person name="Kanchanasin P."/>
            <person name="Saeng-In P."/>
            <person name="Phongsopitanun W."/>
            <person name="Yuki M."/>
            <person name="Kudo T."/>
            <person name="Ohkuma M."/>
            <person name="Tanasupawat S."/>
        </authorList>
    </citation>
    <scope>NUCLEOTIDE SEQUENCE</scope>
    <source>
        <strain evidence="2">GKU 128</strain>
    </source>
</reference>
<dbReference type="RefSeq" id="WP_208263093.1">
    <property type="nucleotide sequence ID" value="NZ_JAGEOJ010000029.1"/>
</dbReference>
<name>A0A939PRH8_9ACTN</name>
<dbReference type="EMBL" id="JAGEOJ010000029">
    <property type="protein sequence ID" value="MBO2454874.1"/>
    <property type="molecule type" value="Genomic_DNA"/>
</dbReference>
<keyword evidence="1" id="KW-1133">Transmembrane helix</keyword>
<dbReference type="AlphaFoldDB" id="A0A939PRH8"/>
<evidence type="ECO:0000313" key="3">
    <source>
        <dbReference type="Proteomes" id="UP000669179"/>
    </source>
</evidence>
<comment type="caution">
    <text evidence="2">The sequence shown here is derived from an EMBL/GenBank/DDBJ whole genome shotgun (WGS) entry which is preliminary data.</text>
</comment>